<evidence type="ECO:0000259" key="7">
    <source>
        <dbReference type="PROSITE" id="PS51900"/>
    </source>
</evidence>
<keyword evidence="4" id="KW-0233">DNA recombination</keyword>
<dbReference type="PROSITE" id="PS51900">
    <property type="entry name" value="CB"/>
    <property type="match status" value="1"/>
</dbReference>
<dbReference type="Pfam" id="PF00589">
    <property type="entry name" value="Phage_integrase"/>
    <property type="match status" value="1"/>
</dbReference>
<evidence type="ECO:0000313" key="8">
    <source>
        <dbReference type="EMBL" id="GGC22234.1"/>
    </source>
</evidence>
<evidence type="ECO:0000256" key="4">
    <source>
        <dbReference type="ARBA" id="ARBA00023172"/>
    </source>
</evidence>
<dbReference type="PANTHER" id="PTHR30349:SF64">
    <property type="entry name" value="PROPHAGE INTEGRASE INTD-RELATED"/>
    <property type="match status" value="1"/>
</dbReference>
<evidence type="ECO:0000313" key="9">
    <source>
        <dbReference type="Proteomes" id="UP000636010"/>
    </source>
</evidence>
<gene>
    <name evidence="8" type="ORF">GCM10011506_04430</name>
</gene>
<evidence type="ECO:0000256" key="3">
    <source>
        <dbReference type="ARBA" id="ARBA00023125"/>
    </source>
</evidence>
<protein>
    <submittedName>
        <fullName evidence="8">Tyrosine recombinase</fullName>
    </submittedName>
</protein>
<keyword evidence="9" id="KW-1185">Reference proteome</keyword>
<evidence type="ECO:0000256" key="2">
    <source>
        <dbReference type="ARBA" id="ARBA00022908"/>
    </source>
</evidence>
<dbReference type="Pfam" id="PF13495">
    <property type="entry name" value="Phage_int_SAM_4"/>
    <property type="match status" value="1"/>
</dbReference>
<evidence type="ECO:0000256" key="1">
    <source>
        <dbReference type="ARBA" id="ARBA00008857"/>
    </source>
</evidence>
<dbReference type="Gene3D" id="1.10.443.10">
    <property type="entry name" value="Intergrase catalytic core"/>
    <property type="match status" value="1"/>
</dbReference>
<comment type="caution">
    <text evidence="8">The sequence shown here is derived from an EMBL/GenBank/DDBJ whole genome shotgun (WGS) entry which is preliminary data.</text>
</comment>
<accession>A0ABQ1LB64</accession>
<feature type="domain" description="Tyr recombinase" evidence="6">
    <location>
        <begin position="185"/>
        <end position="357"/>
    </location>
</feature>
<dbReference type="SUPFAM" id="SSF56349">
    <property type="entry name" value="DNA breaking-rejoining enzymes"/>
    <property type="match status" value="1"/>
</dbReference>
<dbReference type="InterPro" id="IPR002104">
    <property type="entry name" value="Integrase_catalytic"/>
</dbReference>
<name>A0ABQ1LB64_9BACT</name>
<organism evidence="8 9">
    <name type="scientific">Marivirga lumbricoides</name>
    <dbReference type="NCBI Taxonomy" id="1046115"/>
    <lineage>
        <taxon>Bacteria</taxon>
        <taxon>Pseudomonadati</taxon>
        <taxon>Bacteroidota</taxon>
        <taxon>Cytophagia</taxon>
        <taxon>Cytophagales</taxon>
        <taxon>Marivirgaceae</taxon>
        <taxon>Marivirga</taxon>
    </lineage>
</organism>
<dbReference type="PROSITE" id="PS51898">
    <property type="entry name" value="TYR_RECOMBINASE"/>
    <property type="match status" value="1"/>
</dbReference>
<dbReference type="InterPro" id="IPR010998">
    <property type="entry name" value="Integrase_recombinase_N"/>
</dbReference>
<evidence type="ECO:0000256" key="5">
    <source>
        <dbReference type="PROSITE-ProRule" id="PRU01248"/>
    </source>
</evidence>
<dbReference type="InterPro" id="IPR011010">
    <property type="entry name" value="DNA_brk_join_enz"/>
</dbReference>
<keyword evidence="3 5" id="KW-0238">DNA-binding</keyword>
<dbReference type="InterPro" id="IPR044068">
    <property type="entry name" value="CB"/>
</dbReference>
<dbReference type="Gene3D" id="1.10.150.130">
    <property type="match status" value="1"/>
</dbReference>
<dbReference type="PANTHER" id="PTHR30349">
    <property type="entry name" value="PHAGE INTEGRASE-RELATED"/>
    <property type="match status" value="1"/>
</dbReference>
<dbReference type="InterPro" id="IPR004107">
    <property type="entry name" value="Integrase_SAM-like_N"/>
</dbReference>
<reference evidence="9" key="1">
    <citation type="journal article" date="2019" name="Int. J. Syst. Evol. Microbiol.">
        <title>The Global Catalogue of Microorganisms (GCM) 10K type strain sequencing project: providing services to taxonomists for standard genome sequencing and annotation.</title>
        <authorList>
            <consortium name="The Broad Institute Genomics Platform"/>
            <consortium name="The Broad Institute Genome Sequencing Center for Infectious Disease"/>
            <person name="Wu L."/>
            <person name="Ma J."/>
        </authorList>
    </citation>
    <scope>NUCLEOTIDE SEQUENCE [LARGE SCALE GENOMIC DNA]</scope>
    <source>
        <strain evidence="9">CGMCC 1.10832</strain>
    </source>
</reference>
<dbReference type="EMBL" id="BMEC01000001">
    <property type="protein sequence ID" value="GGC22234.1"/>
    <property type="molecule type" value="Genomic_DNA"/>
</dbReference>
<keyword evidence="2" id="KW-0229">DNA integration</keyword>
<dbReference type="InterPro" id="IPR050090">
    <property type="entry name" value="Tyrosine_recombinase_XerCD"/>
</dbReference>
<feature type="domain" description="Core-binding (CB)" evidence="7">
    <location>
        <begin position="86"/>
        <end position="168"/>
    </location>
</feature>
<proteinExistence type="inferred from homology"/>
<dbReference type="Proteomes" id="UP000636010">
    <property type="component" value="Unassembled WGS sequence"/>
</dbReference>
<dbReference type="InterPro" id="IPR013762">
    <property type="entry name" value="Integrase-like_cat_sf"/>
</dbReference>
<comment type="similarity">
    <text evidence="1">Belongs to the 'phage' integrase family.</text>
</comment>
<evidence type="ECO:0000259" key="6">
    <source>
        <dbReference type="PROSITE" id="PS51898"/>
    </source>
</evidence>
<sequence length="360" mass="41863">MIGLKFYPDKVIQALVKELSGIKWSNQYGMAYIPNEGDNLKKVYQQFKGVAWIDGKYFYKKATLKDPIKKELLFSIKKYRESENHSGKRKCPESFLLKLELKKYAQNTARSYINQFEGFINFYQNTALDELGEIEIREYLSHLIRLGHSDSSINQTINSIKFYYEIVLSMPNRFYEIERPIKKEKLPEVLSKDEVNRIISCIKNKKHRCMITTVYSAGLRVSELIHLKISDIDSGRMMIRIENSKGGKDRYTLLSKKLLSELRTYYSEYKPKTHLFEGMNGEYYSSSSIRAILTRAVAKAGIKKKVRTHTLRHSFATHLLEQGTDLRSIQSLLGHNNLSTTEIYTHVANNFIKNIKNPLD</sequence>